<protein>
    <recommendedName>
        <fullName evidence="6">Dihydrolipoyllysine-residue succinyltransferase component of 2-oxoglutarate dehydrogenase complex, mitochondrial</fullName>
        <ecNumber evidence="5">2.3.1.61</ecNumber>
    </recommendedName>
    <alternativeName>
        <fullName evidence="14">2-oxoglutarate dehydrogenase complex component E2</fullName>
    </alternativeName>
    <alternativeName>
        <fullName evidence="13">E2K</fullName>
    </alternativeName>
</protein>
<keyword evidence="12" id="KW-0012">Acyltransferase</keyword>
<evidence type="ECO:0000256" key="4">
    <source>
        <dbReference type="ARBA" id="ARBA00007317"/>
    </source>
</evidence>
<keyword evidence="11" id="KW-0496">Mitochondrion</keyword>
<dbReference type="Pfam" id="PF00364">
    <property type="entry name" value="Biotin_lipoyl"/>
    <property type="match status" value="1"/>
</dbReference>
<comment type="cofactor">
    <cofactor evidence="1">
        <name>(R)-lipoate</name>
        <dbReference type="ChEBI" id="CHEBI:83088"/>
    </cofactor>
</comment>
<evidence type="ECO:0000256" key="16">
    <source>
        <dbReference type="SAM" id="MobiDB-lite"/>
    </source>
</evidence>
<evidence type="ECO:0000256" key="1">
    <source>
        <dbReference type="ARBA" id="ARBA00001938"/>
    </source>
</evidence>
<dbReference type="GO" id="GO:0045252">
    <property type="term" value="C:oxoglutarate dehydrogenase complex"/>
    <property type="evidence" value="ECO:0007669"/>
    <property type="project" value="InterPro"/>
</dbReference>
<evidence type="ECO:0000259" key="17">
    <source>
        <dbReference type="PROSITE" id="PS50968"/>
    </source>
</evidence>
<evidence type="ECO:0000256" key="11">
    <source>
        <dbReference type="ARBA" id="ARBA00023128"/>
    </source>
</evidence>
<evidence type="ECO:0000256" key="5">
    <source>
        <dbReference type="ARBA" id="ARBA00012945"/>
    </source>
</evidence>
<feature type="compositionally biased region" description="Pro residues" evidence="16">
    <location>
        <begin position="268"/>
        <end position="277"/>
    </location>
</feature>
<feature type="compositionally biased region" description="Low complexity" evidence="16">
    <location>
        <begin position="278"/>
        <end position="294"/>
    </location>
</feature>
<dbReference type="GO" id="GO:0006099">
    <property type="term" value="P:tricarboxylic acid cycle"/>
    <property type="evidence" value="ECO:0007669"/>
    <property type="project" value="UniProtKB-KW"/>
</dbReference>
<dbReference type="AlphaFoldDB" id="A0A0V1B993"/>
<dbReference type="PROSITE" id="PS50968">
    <property type="entry name" value="BIOTINYL_LIPOYL"/>
    <property type="match status" value="1"/>
</dbReference>
<feature type="domain" description="Lipoyl-binding" evidence="17">
    <location>
        <begin position="180"/>
        <end position="254"/>
    </location>
</feature>
<evidence type="ECO:0000256" key="13">
    <source>
        <dbReference type="ARBA" id="ARBA00031331"/>
    </source>
</evidence>
<feature type="compositionally biased region" description="Polar residues" evidence="16">
    <location>
        <begin position="311"/>
        <end position="320"/>
    </location>
</feature>
<dbReference type="InterPro" id="IPR006255">
    <property type="entry name" value="SucB"/>
</dbReference>
<dbReference type="PANTHER" id="PTHR43416:SF5">
    <property type="entry name" value="DIHYDROLIPOYLLYSINE-RESIDUE SUCCINYLTRANSFERASE COMPONENT OF 2-OXOGLUTARATE DEHYDROGENASE COMPLEX, MITOCHONDRIAL"/>
    <property type="match status" value="1"/>
</dbReference>
<evidence type="ECO:0000256" key="15">
    <source>
        <dbReference type="ARBA" id="ARBA00046046"/>
    </source>
</evidence>
<reference evidence="18 19" key="1">
    <citation type="submission" date="2015-01" db="EMBL/GenBank/DDBJ databases">
        <title>Evolution of Trichinella species and genotypes.</title>
        <authorList>
            <person name="Korhonen P.K."/>
            <person name="Edoardo P."/>
            <person name="Giuseppe L.R."/>
            <person name="Gasser R.B."/>
        </authorList>
    </citation>
    <scope>NUCLEOTIDE SEQUENCE [LARGE SCALE GENOMIC DNA]</scope>
    <source>
        <strain evidence="18">ISS3</strain>
    </source>
</reference>
<dbReference type="SUPFAM" id="SSF52777">
    <property type="entry name" value="CoA-dependent acyltransferases"/>
    <property type="match status" value="1"/>
</dbReference>
<keyword evidence="19" id="KW-1185">Reference proteome</keyword>
<organism evidence="18 19">
    <name type="scientific">Trichinella spiralis</name>
    <name type="common">Trichina worm</name>
    <dbReference type="NCBI Taxonomy" id="6334"/>
    <lineage>
        <taxon>Eukaryota</taxon>
        <taxon>Metazoa</taxon>
        <taxon>Ecdysozoa</taxon>
        <taxon>Nematoda</taxon>
        <taxon>Enoplea</taxon>
        <taxon>Dorylaimia</taxon>
        <taxon>Trichinellida</taxon>
        <taxon>Trichinellidae</taxon>
        <taxon>Trichinella</taxon>
    </lineage>
</organism>
<dbReference type="InterPro" id="IPR001078">
    <property type="entry name" value="2-oxoacid_DH_actylTfrase"/>
</dbReference>
<evidence type="ECO:0000256" key="8">
    <source>
        <dbReference type="ARBA" id="ARBA00022679"/>
    </source>
</evidence>
<comment type="caution">
    <text evidence="18">The sequence shown here is derived from an EMBL/GenBank/DDBJ whole genome shotgun (WGS) entry which is preliminary data.</text>
</comment>
<comment type="function">
    <text evidence="15">Dihydrolipoamide succinyltransferase (E2) component of the 2-oxoglutarate dehydrogenase complex. The 2-oxoglutarate dehydrogenase complex catalyzes the overall conversion of 2-oxoglutarate to succinyl-CoA and CO(2). The 2-oxoglutarate dehydrogenase complex is mainly active in the mitochondrion. A fraction of the 2-oxoglutarate dehydrogenase complex also localizes in the nucleus and is required for lysine succinylation of histones: associates with KAT2A on chromatin and provides succinyl-CoA to histone succinyltransferase KAT2A.</text>
</comment>
<dbReference type="InterPro" id="IPR011053">
    <property type="entry name" value="Single_hybrid_motif"/>
</dbReference>
<dbReference type="UniPathway" id="UPA00868">
    <property type="reaction ID" value="UER00840"/>
</dbReference>
<dbReference type="Gene3D" id="3.30.559.10">
    <property type="entry name" value="Chloramphenicol acetyltransferase-like domain"/>
    <property type="match status" value="1"/>
</dbReference>
<dbReference type="GO" id="GO:0033512">
    <property type="term" value="P:L-lysine catabolic process to acetyl-CoA via saccharopine"/>
    <property type="evidence" value="ECO:0007669"/>
    <property type="project" value="UniProtKB-UniPathway"/>
</dbReference>
<dbReference type="InParanoid" id="A0A0V1B993"/>
<dbReference type="EC" id="2.3.1.61" evidence="5"/>
<dbReference type="OrthoDB" id="5391403at2759"/>
<evidence type="ECO:0000313" key="19">
    <source>
        <dbReference type="Proteomes" id="UP000054776"/>
    </source>
</evidence>
<dbReference type="FunCoup" id="A0A0V1B993">
    <property type="interactions" value="1743"/>
</dbReference>
<keyword evidence="9" id="KW-0450">Lipoyl</keyword>
<accession>A0A0V1B993</accession>
<evidence type="ECO:0000256" key="3">
    <source>
        <dbReference type="ARBA" id="ARBA00005145"/>
    </source>
</evidence>
<evidence type="ECO:0000256" key="6">
    <source>
        <dbReference type="ARBA" id="ARBA00020294"/>
    </source>
</evidence>
<dbReference type="InterPro" id="IPR023213">
    <property type="entry name" value="CAT-like_dom_sf"/>
</dbReference>
<dbReference type="InterPro" id="IPR050537">
    <property type="entry name" value="2-oxoacid_dehydrogenase"/>
</dbReference>
<sequence length="561" mass="63170">MTFASFWAAKYGVTTRTRDNCLSVREHRCYLETPLALYIHKELQSYCNYQITLYSSSLSSLTTNTTWIDRTTMLTFTKRFSLLFRTLTNLPKQKSHPQVRKMPLFENVPSIVVCYFLNVFFPSSCNVFFQFQYFFQVKNRYLTSYNLDILDTFERRCIISFQTVFEKRNFHFSSILGDNILDVVGPPFPESISEGDIRWLKQKGDYVEVDELIAEIETDKTSVEVRAPHSGIITEILIPDGEKVIAKQLLSRLDVSAPAPDGKASSVPQPPPPPTAAPTPTAAAHPAERTTITTPSPPPPPPPLSTYVPSGVSSVEQQQQRTDIVGIRTEHRVKINRMRSRIGQRLRDAVNTFVMLTTFNEVDMSALMEMRKRHNEQFQKKHGVKLGLMSPFIKAASYALIEQPVVNAVIDESEIVYRHFVDISVAVASERGLVVPVIRNVESMSYAEVEKAIAQYAKLASARENRLAIEDMAGGTFTVSNGGVFGSLFSTPIINPPQSAILGLHAINDKPVVVNGKIEIRPMMYIALTYDHRLIDGREAVTFLRKIKLAIEDPTIMLLNL</sequence>
<dbReference type="STRING" id="6334.A0A0V1B993"/>
<gene>
    <name evidence="18" type="primary">DLST</name>
    <name evidence="18" type="ORF">T01_11305</name>
</gene>
<name>A0A0V1B993_TRISP</name>
<proteinExistence type="inferred from homology"/>
<evidence type="ECO:0000256" key="10">
    <source>
        <dbReference type="ARBA" id="ARBA00022946"/>
    </source>
</evidence>
<dbReference type="GO" id="GO:0005739">
    <property type="term" value="C:mitochondrion"/>
    <property type="evidence" value="ECO:0007669"/>
    <property type="project" value="UniProtKB-SubCell"/>
</dbReference>
<dbReference type="GO" id="GO:0004149">
    <property type="term" value="F:dihydrolipoyllysine-residue succinyltransferase activity"/>
    <property type="evidence" value="ECO:0007669"/>
    <property type="project" value="UniProtKB-EC"/>
</dbReference>
<dbReference type="SUPFAM" id="SSF51230">
    <property type="entry name" value="Single hybrid motif"/>
    <property type="match status" value="1"/>
</dbReference>
<feature type="compositionally biased region" description="Pro residues" evidence="16">
    <location>
        <begin position="295"/>
        <end position="304"/>
    </location>
</feature>
<comment type="subcellular location">
    <subcellularLocation>
        <location evidence="2">Mitochondrion</location>
    </subcellularLocation>
</comment>
<dbReference type="PROSITE" id="PS00189">
    <property type="entry name" value="LIPOYL"/>
    <property type="match status" value="1"/>
</dbReference>
<keyword evidence="7" id="KW-0816">Tricarboxylic acid cycle</keyword>
<evidence type="ECO:0000256" key="9">
    <source>
        <dbReference type="ARBA" id="ARBA00022823"/>
    </source>
</evidence>
<dbReference type="Gene3D" id="2.40.50.100">
    <property type="match status" value="1"/>
</dbReference>
<comment type="pathway">
    <text evidence="3">Amino-acid degradation; L-lysine degradation via saccharopine pathway; glutaryl-CoA from L-lysine: step 6/6.</text>
</comment>
<dbReference type="PANTHER" id="PTHR43416">
    <property type="entry name" value="DIHYDROLIPOYLLYSINE-RESIDUE SUCCINYLTRANSFERASE COMPONENT OF 2-OXOGLUTARATE DEHYDROGENASE COMPLEX, MITOCHONDRIAL-RELATED"/>
    <property type="match status" value="1"/>
</dbReference>
<dbReference type="Proteomes" id="UP000054776">
    <property type="component" value="Unassembled WGS sequence"/>
</dbReference>
<dbReference type="InterPro" id="IPR003016">
    <property type="entry name" value="2-oxoA_DH_lipoyl-BS"/>
</dbReference>
<evidence type="ECO:0000313" key="18">
    <source>
        <dbReference type="EMBL" id="KRY33546.1"/>
    </source>
</evidence>
<keyword evidence="8 18" id="KW-0808">Transferase</keyword>
<dbReference type="Pfam" id="PF00198">
    <property type="entry name" value="2-oxoacid_dh"/>
    <property type="match status" value="1"/>
</dbReference>
<evidence type="ECO:0000256" key="14">
    <source>
        <dbReference type="ARBA" id="ARBA00032406"/>
    </source>
</evidence>
<dbReference type="NCBIfam" id="TIGR01347">
    <property type="entry name" value="sucB"/>
    <property type="match status" value="1"/>
</dbReference>
<dbReference type="InterPro" id="IPR000089">
    <property type="entry name" value="Biotin_lipoyl"/>
</dbReference>
<feature type="region of interest" description="Disordered" evidence="16">
    <location>
        <begin position="256"/>
        <end position="320"/>
    </location>
</feature>
<evidence type="ECO:0000256" key="7">
    <source>
        <dbReference type="ARBA" id="ARBA00022532"/>
    </source>
</evidence>
<comment type="similarity">
    <text evidence="4">Belongs to the 2-oxoacid dehydrogenase family.</text>
</comment>
<keyword evidence="10" id="KW-0809">Transit peptide</keyword>
<dbReference type="CDD" id="cd06849">
    <property type="entry name" value="lipoyl_domain"/>
    <property type="match status" value="1"/>
</dbReference>
<evidence type="ECO:0000256" key="12">
    <source>
        <dbReference type="ARBA" id="ARBA00023315"/>
    </source>
</evidence>
<dbReference type="EMBL" id="JYDH01000080">
    <property type="protein sequence ID" value="KRY33546.1"/>
    <property type="molecule type" value="Genomic_DNA"/>
</dbReference>
<dbReference type="FunFam" id="3.30.559.10:FF:000006">
    <property type="entry name" value="Dihydrolipoyllysine-residue succinyltransferase component of 2-oxoglutarate dehydrogenase complex, mitochondrial"/>
    <property type="match status" value="1"/>
</dbReference>
<evidence type="ECO:0000256" key="2">
    <source>
        <dbReference type="ARBA" id="ARBA00004173"/>
    </source>
</evidence>